<dbReference type="EMBL" id="QJSX01000017">
    <property type="protein sequence ID" value="PYE50499.1"/>
    <property type="molecule type" value="Genomic_DNA"/>
</dbReference>
<comment type="caution">
    <text evidence="1">The sequence shown here is derived from an EMBL/GenBank/DDBJ whole genome shotgun (WGS) entry which is preliminary data.</text>
</comment>
<dbReference type="AlphaFoldDB" id="A0A318S3A4"/>
<organism evidence="1 2">
    <name type="scientific">Deinococcus yavapaiensis KR-236</name>
    <dbReference type="NCBI Taxonomy" id="694435"/>
    <lineage>
        <taxon>Bacteria</taxon>
        <taxon>Thermotogati</taxon>
        <taxon>Deinococcota</taxon>
        <taxon>Deinococci</taxon>
        <taxon>Deinococcales</taxon>
        <taxon>Deinococcaceae</taxon>
        <taxon>Deinococcus</taxon>
    </lineage>
</organism>
<dbReference type="Proteomes" id="UP000248326">
    <property type="component" value="Unassembled WGS sequence"/>
</dbReference>
<accession>A0A318S3A4</accession>
<reference evidence="1 2" key="1">
    <citation type="submission" date="2018-06" db="EMBL/GenBank/DDBJ databases">
        <title>Genomic Encyclopedia of Type Strains, Phase IV (KMG-IV): sequencing the most valuable type-strain genomes for metagenomic binning, comparative biology and taxonomic classification.</title>
        <authorList>
            <person name="Goeker M."/>
        </authorList>
    </citation>
    <scope>NUCLEOTIDE SEQUENCE [LARGE SCALE GENOMIC DNA]</scope>
    <source>
        <strain evidence="1 2">DSM 18048</strain>
    </source>
</reference>
<protein>
    <submittedName>
        <fullName evidence="1">Uncharacterized protein</fullName>
    </submittedName>
</protein>
<evidence type="ECO:0000313" key="2">
    <source>
        <dbReference type="Proteomes" id="UP000248326"/>
    </source>
</evidence>
<gene>
    <name evidence="1" type="ORF">DES52_11717</name>
</gene>
<name>A0A318S3A4_9DEIO</name>
<keyword evidence="2" id="KW-1185">Reference proteome</keyword>
<sequence length="36" mass="3872">MHTALWPLQALLAQPKPKIVTPANAPTNDFDSARSA</sequence>
<evidence type="ECO:0000313" key="1">
    <source>
        <dbReference type="EMBL" id="PYE50499.1"/>
    </source>
</evidence>
<proteinExistence type="predicted"/>